<keyword evidence="1" id="KW-1133">Transmembrane helix</keyword>
<gene>
    <name evidence="2" type="ORF">HLB44_08565</name>
</gene>
<dbReference type="SUPFAM" id="SSF82866">
    <property type="entry name" value="Multidrug efflux transporter AcrB transmembrane domain"/>
    <property type="match status" value="2"/>
</dbReference>
<dbReference type="PANTHER" id="PTHR32063">
    <property type="match status" value="1"/>
</dbReference>
<dbReference type="InterPro" id="IPR001036">
    <property type="entry name" value="Acrflvin-R"/>
</dbReference>
<sequence>MQNISAKSIRQPIPSIILFILLTLAGLLGFHKLGINQYPDIDIPVVTVTVNDPGAAPAELETQVARIVENAVATVGDVAHIRSTVSDGSSATSVEFHFGKDVDRAVSDVRDAVTRIRGDLPGSVNEPVITRMTTSGGPMMTYVVKGAAGQLKMAPDQLSWFVDNEVAKRLLTVPGVGQVKRVGGIDREVRIVLDPQRLNAHGITAAEVSKQLRATNINLPGGKATVGGHEQSIRTLGGAQSIEALRALQIGLRDGRTLRLGDLGTVIDDAAEATQDAFVDGQRVVAFQVIRGIGSSSVDVARAVEKAVQQIDQAHANVDVTLFNSTVEFTKESYYASIEALILGALLAVVVVFWFLRDWRATLISAIAMPLSVIPTFIVMSWLGFSLNLITLLGLSLVVGILVDDAIVEVENIVRHMRMGKSAYQAAIDAADEIGLAVVATTLAIVAVFVPVSFMSGVPGQFFRQFGISVAVAVVFSLLVARLLTPVMGAYWLKPHGTTQTEDGPVMRRYLALVRWGLKHRKLAMLSGVGLFAGSMALAPLLPSGFIPNSDRSVSTINFELPPGTRLADTAAAAEAARQLLARHPEVKAVLATVGTGAALDGMGTAGNAESRAGTMTVSLVPPSKRDVTQREFEKQVERELRSIPGLRFRFGGGEAGETLEVILVGDNPRSLEQAAENVEREMRGVPGVGNPAAASSLKRPELVVRPDLARAADLGVTVSDLATTVRVATIGDSATQLPKFHLDERSLPIRAQLALPARDDLDTLRLLRVPTADGKSVTLDTVATLEMASGSAQITRFDRQRSVSIRADVGGAPLGEVNEAIAKLPSVRQLPSDVRQVEYGDSERMTQLFEDFGIAMIAGVLLVYCVLVLLFHDFAQPVTIMAALPLSIGGALGLLLLAGEAMSLPATIGILMLMGIVTKNSILLVEYALVALKNGASRREAMLDACSKRAQPILMTTVAMGAGMLPIALKIGADADFRAPMAIAVIGGLITSTVLSLFYVPVVFSYVDDAKRWVLQRFERPVAPGQDAQPVSVE</sequence>
<keyword evidence="3" id="KW-1185">Reference proteome</keyword>
<name>A0ABX2EEJ7_9BURK</name>
<comment type="caution">
    <text evidence="2">The sequence shown here is derived from an EMBL/GenBank/DDBJ whole genome shotgun (WGS) entry which is preliminary data.</text>
</comment>
<feature type="transmembrane region" description="Helical" evidence="1">
    <location>
        <begin position="12"/>
        <end position="30"/>
    </location>
</feature>
<dbReference type="Gene3D" id="3.30.70.1320">
    <property type="entry name" value="Multidrug efflux transporter AcrB pore domain like"/>
    <property type="match status" value="1"/>
</dbReference>
<evidence type="ECO:0000256" key="1">
    <source>
        <dbReference type="SAM" id="Phobius"/>
    </source>
</evidence>
<feature type="transmembrane region" description="Helical" evidence="1">
    <location>
        <begin position="363"/>
        <end position="383"/>
    </location>
</feature>
<dbReference type="Pfam" id="PF00873">
    <property type="entry name" value="ACR_tran"/>
    <property type="match status" value="1"/>
</dbReference>
<dbReference type="Gene3D" id="1.20.1640.10">
    <property type="entry name" value="Multidrug efflux transporter AcrB transmembrane domain"/>
    <property type="match status" value="2"/>
</dbReference>
<dbReference type="InterPro" id="IPR027463">
    <property type="entry name" value="AcrB_DN_DC_subdom"/>
</dbReference>
<accession>A0ABX2EEJ7</accession>
<feature type="transmembrane region" description="Helical" evidence="1">
    <location>
        <begin position="911"/>
        <end position="933"/>
    </location>
</feature>
<feature type="transmembrane region" description="Helical" evidence="1">
    <location>
        <begin position="466"/>
        <end position="484"/>
    </location>
</feature>
<dbReference type="EMBL" id="JABRWJ010000002">
    <property type="protein sequence ID" value="NRF67031.1"/>
    <property type="molecule type" value="Genomic_DNA"/>
</dbReference>
<feature type="transmembrane region" description="Helical" evidence="1">
    <location>
        <begin position="980"/>
        <end position="1008"/>
    </location>
</feature>
<dbReference type="SUPFAM" id="SSF82714">
    <property type="entry name" value="Multidrug efflux transporter AcrB TolC docking domain, DN and DC subdomains"/>
    <property type="match status" value="2"/>
</dbReference>
<feature type="transmembrane region" description="Helical" evidence="1">
    <location>
        <begin position="389"/>
        <end position="414"/>
    </location>
</feature>
<dbReference type="PRINTS" id="PR00702">
    <property type="entry name" value="ACRIFLAVINRP"/>
</dbReference>
<organism evidence="2 3">
    <name type="scientific">Pseudaquabacterium terrae</name>
    <dbReference type="NCBI Taxonomy" id="2732868"/>
    <lineage>
        <taxon>Bacteria</taxon>
        <taxon>Pseudomonadati</taxon>
        <taxon>Pseudomonadota</taxon>
        <taxon>Betaproteobacteria</taxon>
        <taxon>Burkholderiales</taxon>
        <taxon>Sphaerotilaceae</taxon>
        <taxon>Pseudaquabacterium</taxon>
    </lineage>
</organism>
<proteinExistence type="predicted"/>
<dbReference type="SUPFAM" id="SSF82693">
    <property type="entry name" value="Multidrug efflux transporter AcrB pore domain, PN1, PN2, PC1 and PC2 subdomains"/>
    <property type="match status" value="3"/>
</dbReference>
<evidence type="ECO:0000313" key="2">
    <source>
        <dbReference type="EMBL" id="NRF67031.1"/>
    </source>
</evidence>
<dbReference type="Gene3D" id="3.30.70.1440">
    <property type="entry name" value="Multidrug efflux transporter AcrB pore domain"/>
    <property type="match status" value="1"/>
</dbReference>
<feature type="transmembrane region" description="Helical" evidence="1">
    <location>
        <begin position="879"/>
        <end position="899"/>
    </location>
</feature>
<evidence type="ECO:0000313" key="3">
    <source>
        <dbReference type="Proteomes" id="UP000737171"/>
    </source>
</evidence>
<dbReference type="Proteomes" id="UP000737171">
    <property type="component" value="Unassembled WGS sequence"/>
</dbReference>
<protein>
    <submittedName>
        <fullName evidence="2">Efflux RND transporter permease subunit</fullName>
    </submittedName>
</protein>
<dbReference type="PANTHER" id="PTHR32063:SF77">
    <property type="entry name" value="ACR FAMILY TRANSPORT PROTEIN"/>
    <property type="match status" value="1"/>
</dbReference>
<keyword evidence="1" id="KW-0472">Membrane</keyword>
<dbReference type="Gene3D" id="3.30.70.1430">
    <property type="entry name" value="Multidrug efflux transporter AcrB pore domain"/>
    <property type="match status" value="2"/>
</dbReference>
<feature type="transmembrane region" description="Helical" evidence="1">
    <location>
        <begin position="954"/>
        <end position="974"/>
    </location>
</feature>
<feature type="transmembrane region" description="Helical" evidence="1">
    <location>
        <begin position="853"/>
        <end position="872"/>
    </location>
</feature>
<keyword evidence="1" id="KW-0812">Transmembrane</keyword>
<feature type="transmembrane region" description="Helical" evidence="1">
    <location>
        <begin position="434"/>
        <end position="454"/>
    </location>
</feature>
<reference evidence="2 3" key="1">
    <citation type="submission" date="2020-05" db="EMBL/GenBank/DDBJ databases">
        <title>Aquincola sp. isolate from soil.</title>
        <authorList>
            <person name="Han J."/>
            <person name="Kim D.-U."/>
        </authorList>
    </citation>
    <scope>NUCLEOTIDE SEQUENCE [LARGE SCALE GENOMIC DNA]</scope>
    <source>
        <strain evidence="2 3">S2</strain>
    </source>
</reference>
<dbReference type="Gene3D" id="3.30.2090.10">
    <property type="entry name" value="Multidrug efflux transporter AcrB TolC docking domain, DN and DC subdomains"/>
    <property type="match status" value="2"/>
</dbReference>
<feature type="transmembrane region" description="Helical" evidence="1">
    <location>
        <begin position="334"/>
        <end position="356"/>
    </location>
</feature>
<feature type="transmembrane region" description="Helical" evidence="1">
    <location>
        <begin position="523"/>
        <end position="542"/>
    </location>
</feature>